<evidence type="ECO:0000256" key="1">
    <source>
        <dbReference type="ARBA" id="ARBA00022676"/>
    </source>
</evidence>
<keyword evidence="1 4" id="KW-0328">Glycosyltransferase</keyword>
<dbReference type="Gene3D" id="3.90.1170.30">
    <property type="entry name" value="Pyrimidine nucleoside phosphorylase-like, C-terminal domain"/>
    <property type="match status" value="1"/>
</dbReference>
<dbReference type="Proteomes" id="UP000231246">
    <property type="component" value="Unassembled WGS sequence"/>
</dbReference>
<feature type="domain" description="Pyrimidine nucleoside phosphorylase C-terminal" evidence="3">
    <location>
        <begin position="355"/>
        <end position="421"/>
    </location>
</feature>
<name>A0A2H0BWQ2_9BACT</name>
<dbReference type="AlphaFoldDB" id="A0A2H0BWQ2"/>
<dbReference type="InterPro" id="IPR000312">
    <property type="entry name" value="Glycosyl_Trfase_fam3"/>
</dbReference>
<evidence type="ECO:0000259" key="3">
    <source>
        <dbReference type="SMART" id="SM00941"/>
    </source>
</evidence>
<sequence>MNSKKEAIEAIKKKLKGQKLTDHEIFALMDEIGHNRLGPILTTYFAAAGFSQGFTKHELVEFTDAMVKTGKQIKFEGIVADKHSIGGVAGTRTSMIVTPIVAAAGFKIPKSSTRAITAAAGTADTMEVLAPVEFPVDQIKNIVNQTNGCIVWGGKLGIAPADDVIIQVERPLAFESFDKIAVSVMAKKIAMGSTHLVIDIPFGPYMKVRHMKDAQVVTEKFEYIAKKFGIKIKIEVIPTDESNGFGVGPVLEIHDVLAILEQDKDRPIKFEDRSLRLAGSLLDMCLADVVDRNSLPVVSQSGTGREIAEEVLKSGAALLKMREIVKAQGGDPNFSRSMFKVGKYKFELKASTSGVVKAINSKELNGVSRILGSPEDKQAGMKIVKRLSDKVNKNDILAVLYSSSKWRLDEAVDTLMQLPMYYLEK</sequence>
<dbReference type="InterPro" id="IPR036566">
    <property type="entry name" value="PYNP-like_C_sf"/>
</dbReference>
<evidence type="ECO:0000313" key="5">
    <source>
        <dbReference type="Proteomes" id="UP000231246"/>
    </source>
</evidence>
<gene>
    <name evidence="4" type="ORF">COW99_01100</name>
</gene>
<dbReference type="PANTHER" id="PTHR10515">
    <property type="entry name" value="THYMIDINE PHOSPHORYLASE"/>
    <property type="match status" value="1"/>
</dbReference>
<dbReference type="Gene3D" id="3.40.1030.10">
    <property type="entry name" value="Nucleoside phosphorylase/phosphoribosyltransferase catalytic domain"/>
    <property type="match status" value="1"/>
</dbReference>
<dbReference type="InterPro" id="IPR017459">
    <property type="entry name" value="Glycosyl_Trfase_fam3_N_dom"/>
</dbReference>
<comment type="caution">
    <text evidence="4">The sequence shown here is derived from an EMBL/GenBank/DDBJ whole genome shotgun (WGS) entry which is preliminary data.</text>
</comment>
<dbReference type="GO" id="GO:0004645">
    <property type="term" value="F:1,4-alpha-oligoglucan phosphorylase activity"/>
    <property type="evidence" value="ECO:0007669"/>
    <property type="project" value="InterPro"/>
</dbReference>
<dbReference type="NCBIfam" id="NF003338">
    <property type="entry name" value="PRK04350.1"/>
    <property type="match status" value="1"/>
</dbReference>
<dbReference type="InterPro" id="IPR036320">
    <property type="entry name" value="Glycosyl_Trfase_fam3_N_dom_sf"/>
</dbReference>
<dbReference type="InterPro" id="IPR013466">
    <property type="entry name" value="Thymidine/AMP_Pase"/>
</dbReference>
<dbReference type="EC" id="2.4.2.4" evidence="4"/>
<keyword evidence="2 4" id="KW-0808">Transferase</keyword>
<dbReference type="Pfam" id="PF07831">
    <property type="entry name" value="PYNP_C"/>
    <property type="match status" value="1"/>
</dbReference>
<evidence type="ECO:0000313" key="4">
    <source>
        <dbReference type="EMBL" id="PIP61979.1"/>
    </source>
</evidence>
<dbReference type="NCBIfam" id="TIGR02645">
    <property type="entry name" value="ARCH_P_rylase"/>
    <property type="match status" value="1"/>
</dbReference>
<dbReference type="SUPFAM" id="SSF52418">
    <property type="entry name" value="Nucleoside phosphorylase/phosphoribosyltransferase catalytic domain"/>
    <property type="match status" value="1"/>
</dbReference>
<evidence type="ECO:0000256" key="2">
    <source>
        <dbReference type="ARBA" id="ARBA00022679"/>
    </source>
</evidence>
<accession>A0A2H0BWQ2</accession>
<dbReference type="Pfam" id="PF00591">
    <property type="entry name" value="Glycos_transf_3"/>
    <property type="match status" value="1"/>
</dbReference>
<dbReference type="InterPro" id="IPR000053">
    <property type="entry name" value="Thymidine/pyrmidine_PPase"/>
</dbReference>
<dbReference type="Pfam" id="PF02885">
    <property type="entry name" value="Glycos_trans_3N"/>
    <property type="match status" value="1"/>
</dbReference>
<organism evidence="4 5">
    <name type="scientific">Candidatus Roizmanbacteria bacterium CG22_combo_CG10-13_8_21_14_all_38_20</name>
    <dbReference type="NCBI Taxonomy" id="1974862"/>
    <lineage>
        <taxon>Bacteria</taxon>
        <taxon>Candidatus Roizmaniibacteriota</taxon>
    </lineage>
</organism>
<dbReference type="PANTHER" id="PTHR10515:SF0">
    <property type="entry name" value="THYMIDINE PHOSPHORYLASE"/>
    <property type="match status" value="1"/>
</dbReference>
<dbReference type="EMBL" id="PCTA01000009">
    <property type="protein sequence ID" value="PIP61979.1"/>
    <property type="molecule type" value="Genomic_DNA"/>
</dbReference>
<reference evidence="4 5" key="1">
    <citation type="submission" date="2017-09" db="EMBL/GenBank/DDBJ databases">
        <title>Depth-based differentiation of microbial function through sediment-hosted aquifers and enrichment of novel symbionts in the deep terrestrial subsurface.</title>
        <authorList>
            <person name="Probst A.J."/>
            <person name="Ladd B."/>
            <person name="Jarett J.K."/>
            <person name="Geller-Mcgrath D.E."/>
            <person name="Sieber C.M."/>
            <person name="Emerson J.B."/>
            <person name="Anantharaman K."/>
            <person name="Thomas B.C."/>
            <person name="Malmstrom R."/>
            <person name="Stieglmeier M."/>
            <person name="Klingl A."/>
            <person name="Woyke T."/>
            <person name="Ryan C.M."/>
            <person name="Banfield J.F."/>
        </authorList>
    </citation>
    <scope>NUCLEOTIDE SEQUENCE [LARGE SCALE GENOMIC DNA]</scope>
    <source>
        <strain evidence="4">CG22_combo_CG10-13_8_21_14_all_38_20</strain>
    </source>
</reference>
<dbReference type="SUPFAM" id="SSF47648">
    <property type="entry name" value="Nucleoside phosphorylase/phosphoribosyltransferase N-terminal domain"/>
    <property type="match status" value="1"/>
</dbReference>
<proteinExistence type="predicted"/>
<dbReference type="InterPro" id="IPR035902">
    <property type="entry name" value="Nuc_phospho_transferase"/>
</dbReference>
<dbReference type="SMART" id="SM00941">
    <property type="entry name" value="PYNP_C"/>
    <property type="match status" value="1"/>
</dbReference>
<dbReference type="GO" id="GO:0006206">
    <property type="term" value="P:pyrimidine nucleobase metabolic process"/>
    <property type="evidence" value="ECO:0007669"/>
    <property type="project" value="InterPro"/>
</dbReference>
<dbReference type="GO" id="GO:0005829">
    <property type="term" value="C:cytosol"/>
    <property type="evidence" value="ECO:0007669"/>
    <property type="project" value="TreeGrafter"/>
</dbReference>
<dbReference type="GO" id="GO:0009032">
    <property type="term" value="F:thymidine phosphorylase activity"/>
    <property type="evidence" value="ECO:0007669"/>
    <property type="project" value="UniProtKB-EC"/>
</dbReference>
<protein>
    <submittedName>
        <fullName evidence="4">Thymidine phosphorylase</fullName>
        <ecNumber evidence="4">2.4.2.4</ecNumber>
    </submittedName>
</protein>
<dbReference type="SUPFAM" id="SSF54680">
    <property type="entry name" value="Pyrimidine nucleoside phosphorylase C-terminal domain"/>
    <property type="match status" value="1"/>
</dbReference>
<dbReference type="InterPro" id="IPR013102">
    <property type="entry name" value="PYNP_C"/>
</dbReference>
<dbReference type="GO" id="GO:0006213">
    <property type="term" value="P:pyrimidine nucleoside metabolic process"/>
    <property type="evidence" value="ECO:0007669"/>
    <property type="project" value="InterPro"/>
</dbReference>
<dbReference type="Gene3D" id="1.20.970.50">
    <property type="match status" value="1"/>
</dbReference>